<keyword evidence="14" id="KW-1185">Reference proteome</keyword>
<reference evidence="14" key="1">
    <citation type="submission" date="2016-11" db="EMBL/GenBank/DDBJ databases">
        <authorList>
            <person name="Varghese N."/>
            <person name="Submissions S."/>
        </authorList>
    </citation>
    <scope>NUCLEOTIDE SEQUENCE [LARGE SCALE GENOMIC DNA]</scope>
    <source>
        <strain evidence="14">DSM 9756</strain>
    </source>
</reference>
<dbReference type="Pfam" id="PF02050">
    <property type="entry name" value="FliJ"/>
    <property type="match status" value="1"/>
</dbReference>
<keyword evidence="9" id="KW-0472">Membrane</keyword>
<gene>
    <name evidence="13" type="ORF">SAMN02745206_00574</name>
</gene>
<dbReference type="GO" id="GO:0005886">
    <property type="term" value="C:plasma membrane"/>
    <property type="evidence" value="ECO:0007669"/>
    <property type="project" value="UniProtKB-SubCell"/>
</dbReference>
<evidence type="ECO:0000256" key="2">
    <source>
        <dbReference type="ARBA" id="ARBA00010004"/>
    </source>
</evidence>
<name>A0A1M4UV01_9BACT</name>
<dbReference type="Proteomes" id="UP000184076">
    <property type="component" value="Unassembled WGS sequence"/>
</dbReference>
<dbReference type="GO" id="GO:0006935">
    <property type="term" value="P:chemotaxis"/>
    <property type="evidence" value="ECO:0007669"/>
    <property type="project" value="UniProtKB-KW"/>
</dbReference>
<dbReference type="OrthoDB" id="5471173at2"/>
<organism evidence="13 14">
    <name type="scientific">Desulfacinum infernum DSM 9756</name>
    <dbReference type="NCBI Taxonomy" id="1121391"/>
    <lineage>
        <taxon>Bacteria</taxon>
        <taxon>Pseudomonadati</taxon>
        <taxon>Thermodesulfobacteriota</taxon>
        <taxon>Syntrophobacteria</taxon>
        <taxon>Syntrophobacterales</taxon>
        <taxon>Syntrophobacteraceae</taxon>
        <taxon>Desulfacinum</taxon>
    </lineage>
</organism>
<keyword evidence="13" id="KW-0966">Cell projection</keyword>
<comment type="subcellular location">
    <subcellularLocation>
        <location evidence="1">Cell membrane</location>
        <topology evidence="1">Peripheral membrane protein</topology>
        <orientation evidence="1">Cytoplasmic side</orientation>
    </subcellularLocation>
</comment>
<dbReference type="InterPro" id="IPR053716">
    <property type="entry name" value="Flag_assembly_chemotaxis_eff"/>
</dbReference>
<dbReference type="GO" id="GO:0071973">
    <property type="term" value="P:bacterial-type flagellum-dependent cell motility"/>
    <property type="evidence" value="ECO:0007669"/>
    <property type="project" value="InterPro"/>
</dbReference>
<sequence length="154" mass="18246">MAFQFRFRKLLEHREHLVRQSQIELANALAEVREIGRRIAAVERQLQDTRERLSKKQREGISVAEFLSFQDHLSGLEQQLLKLNEQWEAAQHKAAARQEALVDREREAKKLERLEEIDHERFRIEEKKREQRHLDESAQTTLLRGPLPLGNEPP</sequence>
<evidence type="ECO:0000256" key="4">
    <source>
        <dbReference type="ARBA" id="ARBA00022448"/>
    </source>
</evidence>
<keyword evidence="6" id="KW-0145">Chemotaxis</keyword>
<evidence type="ECO:0000256" key="8">
    <source>
        <dbReference type="ARBA" id="ARBA00022927"/>
    </source>
</evidence>
<evidence type="ECO:0000256" key="6">
    <source>
        <dbReference type="ARBA" id="ARBA00022500"/>
    </source>
</evidence>
<dbReference type="GO" id="GO:0015031">
    <property type="term" value="P:protein transport"/>
    <property type="evidence" value="ECO:0007669"/>
    <property type="project" value="UniProtKB-KW"/>
</dbReference>
<keyword evidence="7" id="KW-1005">Bacterial flagellum biogenesis</keyword>
<keyword evidence="8" id="KW-0653">Protein transport</keyword>
<dbReference type="Gene3D" id="1.10.287.1700">
    <property type="match status" value="1"/>
</dbReference>
<keyword evidence="11" id="KW-0175">Coiled coil</keyword>
<keyword evidence="4" id="KW-0813">Transport</keyword>
<feature type="region of interest" description="Disordered" evidence="12">
    <location>
        <begin position="126"/>
        <end position="154"/>
    </location>
</feature>
<proteinExistence type="inferred from homology"/>
<evidence type="ECO:0000256" key="5">
    <source>
        <dbReference type="ARBA" id="ARBA00022475"/>
    </source>
</evidence>
<evidence type="ECO:0000256" key="10">
    <source>
        <dbReference type="ARBA" id="ARBA00023225"/>
    </source>
</evidence>
<dbReference type="GO" id="GO:0044781">
    <property type="term" value="P:bacterial-type flagellum organization"/>
    <property type="evidence" value="ECO:0007669"/>
    <property type="project" value="UniProtKB-KW"/>
</dbReference>
<dbReference type="InterPro" id="IPR012823">
    <property type="entry name" value="Flagell_FliJ"/>
</dbReference>
<dbReference type="AlphaFoldDB" id="A0A1M4UV01"/>
<dbReference type="GO" id="GO:0009288">
    <property type="term" value="C:bacterial-type flagellum"/>
    <property type="evidence" value="ECO:0007669"/>
    <property type="project" value="InterPro"/>
</dbReference>
<feature type="compositionally biased region" description="Basic and acidic residues" evidence="12">
    <location>
        <begin position="126"/>
        <end position="136"/>
    </location>
</feature>
<keyword evidence="13" id="KW-0969">Cilium</keyword>
<evidence type="ECO:0000256" key="9">
    <source>
        <dbReference type="ARBA" id="ARBA00023136"/>
    </source>
</evidence>
<dbReference type="RefSeq" id="WP_073036740.1">
    <property type="nucleotide sequence ID" value="NZ_FQVB01000005.1"/>
</dbReference>
<keyword evidence="13" id="KW-0282">Flagellum</keyword>
<evidence type="ECO:0000256" key="7">
    <source>
        <dbReference type="ARBA" id="ARBA00022795"/>
    </source>
</evidence>
<evidence type="ECO:0000256" key="3">
    <source>
        <dbReference type="ARBA" id="ARBA00020392"/>
    </source>
</evidence>
<protein>
    <recommendedName>
        <fullName evidence="3">Flagellar FliJ protein</fullName>
    </recommendedName>
</protein>
<evidence type="ECO:0000256" key="1">
    <source>
        <dbReference type="ARBA" id="ARBA00004413"/>
    </source>
</evidence>
<comment type="similarity">
    <text evidence="2">Belongs to the FliJ family.</text>
</comment>
<evidence type="ECO:0000313" key="14">
    <source>
        <dbReference type="Proteomes" id="UP000184076"/>
    </source>
</evidence>
<keyword evidence="10" id="KW-1006">Bacterial flagellum protein export</keyword>
<dbReference type="EMBL" id="FQVB01000005">
    <property type="protein sequence ID" value="SHE60509.1"/>
    <property type="molecule type" value="Genomic_DNA"/>
</dbReference>
<dbReference type="NCBIfam" id="TIGR02473">
    <property type="entry name" value="flagell_FliJ"/>
    <property type="match status" value="1"/>
</dbReference>
<keyword evidence="5" id="KW-1003">Cell membrane</keyword>
<feature type="coiled-coil region" evidence="11">
    <location>
        <begin position="25"/>
        <end position="117"/>
    </location>
</feature>
<evidence type="ECO:0000256" key="11">
    <source>
        <dbReference type="SAM" id="Coils"/>
    </source>
</evidence>
<dbReference type="STRING" id="1121391.SAMN02745206_00574"/>
<evidence type="ECO:0000313" key="13">
    <source>
        <dbReference type="EMBL" id="SHE60509.1"/>
    </source>
</evidence>
<evidence type="ECO:0000256" key="12">
    <source>
        <dbReference type="SAM" id="MobiDB-lite"/>
    </source>
</evidence>
<accession>A0A1M4UV01</accession>